<organism evidence="1 2">
    <name type="scientific">Candidatus Gottesmanbacteria bacterium RIFCSPHIGHO2_01_FULL_39_10</name>
    <dbReference type="NCBI Taxonomy" id="1798375"/>
    <lineage>
        <taxon>Bacteria</taxon>
        <taxon>Candidatus Gottesmaniibacteriota</taxon>
    </lineage>
</organism>
<evidence type="ECO:0000313" key="2">
    <source>
        <dbReference type="Proteomes" id="UP000177383"/>
    </source>
</evidence>
<protein>
    <submittedName>
        <fullName evidence="1">Uncharacterized protein</fullName>
    </submittedName>
</protein>
<comment type="caution">
    <text evidence="1">The sequence shown here is derived from an EMBL/GenBank/DDBJ whole genome shotgun (WGS) entry which is preliminary data.</text>
</comment>
<dbReference type="Proteomes" id="UP000177383">
    <property type="component" value="Unassembled WGS sequence"/>
</dbReference>
<dbReference type="AlphaFoldDB" id="A0A1F5ZRL8"/>
<sequence length="354" mass="40552">MTDATPEIRPLIDVYHGSRNAQEFGRGIKRCEAVWNKDRHVGTFDDILVRQLNLAKSQNRNVVNILDIGSGDAILFKEFLNNPQICPQARKFLAENAQLSLRLIGITDATSPEQMYVTKELSQNTTLNSNIHARNVYYSLTARQRLNDFLVHEHIDELDLVTATWSLTYMGTNVFRQVMEDTINHLRPMGGEMIVAAYAEQEIPGFRSPEPMLPHILDVRNIDNTENALLKRALEDDHMRFYTRGVNIDEEEKGVVLAEDYLVKLGVLDEKVLQEARGEYQDDLNKGNRKKSGALSIRTHQTISISIEKLARKKALELKNLKKRILADLEEQFKDKVSLKYSDRVITAQNYKML</sequence>
<gene>
    <name evidence="1" type="ORF">A2773_03930</name>
</gene>
<reference evidence="1 2" key="1">
    <citation type="journal article" date="2016" name="Nat. Commun.">
        <title>Thousands of microbial genomes shed light on interconnected biogeochemical processes in an aquifer system.</title>
        <authorList>
            <person name="Anantharaman K."/>
            <person name="Brown C.T."/>
            <person name="Hug L.A."/>
            <person name="Sharon I."/>
            <person name="Castelle C.J."/>
            <person name="Probst A.J."/>
            <person name="Thomas B.C."/>
            <person name="Singh A."/>
            <person name="Wilkins M.J."/>
            <person name="Karaoz U."/>
            <person name="Brodie E.L."/>
            <person name="Williams K.H."/>
            <person name="Hubbard S.S."/>
            <person name="Banfield J.F."/>
        </authorList>
    </citation>
    <scope>NUCLEOTIDE SEQUENCE [LARGE SCALE GENOMIC DNA]</scope>
</reference>
<evidence type="ECO:0000313" key="1">
    <source>
        <dbReference type="EMBL" id="OGG14737.1"/>
    </source>
</evidence>
<dbReference type="STRING" id="1798375.A2773_03930"/>
<accession>A0A1F5ZRL8</accession>
<dbReference type="EMBL" id="MFJE01000012">
    <property type="protein sequence ID" value="OGG14737.1"/>
    <property type="molecule type" value="Genomic_DNA"/>
</dbReference>
<name>A0A1F5ZRL8_9BACT</name>
<proteinExistence type="predicted"/>